<gene>
    <name evidence="1" type="ORF">IAD12_02945</name>
</gene>
<dbReference type="Proteomes" id="UP000824159">
    <property type="component" value="Unassembled WGS sequence"/>
</dbReference>
<name>A0A9D1HD58_9FIRM</name>
<dbReference type="InterPro" id="IPR037010">
    <property type="entry name" value="VitB12-dep_Met_synth_activ_sf"/>
</dbReference>
<evidence type="ECO:0000313" key="2">
    <source>
        <dbReference type="Proteomes" id="UP000824159"/>
    </source>
</evidence>
<reference evidence="1" key="1">
    <citation type="submission" date="2020-10" db="EMBL/GenBank/DDBJ databases">
        <authorList>
            <person name="Gilroy R."/>
        </authorList>
    </citation>
    <scope>NUCLEOTIDE SEQUENCE</scope>
    <source>
        <strain evidence="1">CHK176-22527</strain>
    </source>
</reference>
<reference evidence="1" key="2">
    <citation type="journal article" date="2021" name="PeerJ">
        <title>Extensive microbial diversity within the chicken gut microbiome revealed by metagenomics and culture.</title>
        <authorList>
            <person name="Gilroy R."/>
            <person name="Ravi A."/>
            <person name="Getino M."/>
            <person name="Pursley I."/>
            <person name="Horton D.L."/>
            <person name="Alikhan N.F."/>
            <person name="Baker D."/>
            <person name="Gharbi K."/>
            <person name="Hall N."/>
            <person name="Watson M."/>
            <person name="Adriaenssens E.M."/>
            <person name="Foster-Nyarko E."/>
            <person name="Jarju S."/>
            <person name="Secka A."/>
            <person name="Antonio M."/>
            <person name="Oren A."/>
            <person name="Chaudhuri R.R."/>
            <person name="La Ragione R."/>
            <person name="Hildebrand F."/>
            <person name="Pallen M.J."/>
        </authorList>
    </citation>
    <scope>NUCLEOTIDE SEQUENCE</scope>
    <source>
        <strain evidence="1">CHK176-22527</strain>
    </source>
</reference>
<dbReference type="Gene3D" id="3.40.109.40">
    <property type="match status" value="1"/>
</dbReference>
<protein>
    <recommendedName>
        <fullName evidence="3">Methionine synthase</fullName>
    </recommendedName>
</protein>
<dbReference type="EMBL" id="DVLX01000030">
    <property type="protein sequence ID" value="HIT99195.1"/>
    <property type="molecule type" value="Genomic_DNA"/>
</dbReference>
<dbReference type="AlphaFoldDB" id="A0A9D1HD58"/>
<comment type="caution">
    <text evidence="1">The sequence shown here is derived from an EMBL/GenBank/DDBJ whole genome shotgun (WGS) entry which is preliminary data.</text>
</comment>
<organism evidence="1 2">
    <name type="scientific">Candidatus Allocopromorpha excrementavium</name>
    <dbReference type="NCBI Taxonomy" id="2840741"/>
    <lineage>
        <taxon>Bacteria</taxon>
        <taxon>Bacillati</taxon>
        <taxon>Bacillota</taxon>
        <taxon>Clostridia</taxon>
        <taxon>Eubacteriales</taxon>
        <taxon>Eubacteriaceae</taxon>
        <taxon>Eubacteriaceae incertae sedis</taxon>
        <taxon>Candidatus Allocopromorpha</taxon>
    </lineage>
</organism>
<dbReference type="SUPFAM" id="SSF56507">
    <property type="entry name" value="Methionine synthase activation domain-like"/>
    <property type="match status" value="1"/>
</dbReference>
<dbReference type="GO" id="GO:0008705">
    <property type="term" value="F:methionine synthase activity"/>
    <property type="evidence" value="ECO:0007669"/>
    <property type="project" value="InterPro"/>
</dbReference>
<proteinExistence type="predicted"/>
<accession>A0A9D1HD58</accession>
<sequence length="213" mass="23544">MDIRTENKINLKAWLEALGMKEIPDEKIMSEIRKVEQMIISAVSPKAIYRIMEPSELRLEGKSIKRHLSGCQKIVVMGATLGAGADHLIRRLQITDMTEAVIADCGASVLIEQVCDAFQKTINDAVDGYTTSRFSPGYGDFPIEVQPDMIRYIDGQRKIGLNVTSNNLLVPRKSVTAVIGVSDRPVRGSLATCAECVLRDKCDLRKEGKFCGD</sequence>
<evidence type="ECO:0008006" key="3">
    <source>
        <dbReference type="Google" id="ProtNLM"/>
    </source>
</evidence>
<evidence type="ECO:0000313" key="1">
    <source>
        <dbReference type="EMBL" id="HIT99195.1"/>
    </source>
</evidence>